<accession>A0A231S6V2</accession>
<dbReference type="GeneID" id="93703073"/>
<dbReference type="PANTHER" id="PTHR33154">
    <property type="entry name" value="TRANSCRIPTIONAL REGULATOR, ARSR FAMILY"/>
    <property type="match status" value="1"/>
</dbReference>
<dbReference type="InterPro" id="IPR051081">
    <property type="entry name" value="HTH_MetalResp_TranReg"/>
</dbReference>
<dbReference type="PROSITE" id="PS50987">
    <property type="entry name" value="HTH_ARSR_2"/>
    <property type="match status" value="1"/>
</dbReference>
<dbReference type="PANTHER" id="PTHR33154:SF18">
    <property type="entry name" value="ARSENICAL RESISTANCE OPERON REPRESSOR"/>
    <property type="match status" value="1"/>
</dbReference>
<keyword evidence="1" id="KW-0805">Transcription regulation</keyword>
<gene>
    <name evidence="4" type="ORF">BEH_22625</name>
</gene>
<dbReference type="GO" id="GO:0003677">
    <property type="term" value="F:DNA binding"/>
    <property type="evidence" value="ECO:0007669"/>
    <property type="project" value="UniProtKB-KW"/>
</dbReference>
<dbReference type="CDD" id="cd00090">
    <property type="entry name" value="HTH_ARSR"/>
    <property type="match status" value="1"/>
</dbReference>
<dbReference type="InterPro" id="IPR036388">
    <property type="entry name" value="WH-like_DNA-bd_sf"/>
</dbReference>
<name>A0A0H4KM25_9BACI</name>
<accession>A0A0H4KM25</accession>
<dbReference type="GO" id="GO:0003700">
    <property type="term" value="F:DNA-binding transcription factor activity"/>
    <property type="evidence" value="ECO:0007669"/>
    <property type="project" value="InterPro"/>
</dbReference>
<keyword evidence="5" id="KW-1185">Reference proteome</keyword>
<evidence type="ECO:0000256" key="3">
    <source>
        <dbReference type="ARBA" id="ARBA00023163"/>
    </source>
</evidence>
<dbReference type="InterPro" id="IPR001845">
    <property type="entry name" value="HTH_ArsR_DNA-bd_dom"/>
</dbReference>
<reference evidence="4 5" key="1">
    <citation type="journal article" date="2015" name="PLoS ONE">
        <title>Genome Sequence of Bacillus endophyticus and Analysis of Its Companion Mechanism in the Ketogulonigenium vulgare-Bacillus Strain Consortium.</title>
        <authorList>
            <person name="Jia N."/>
            <person name="Du J."/>
            <person name="Ding M.Z."/>
            <person name="Gao F."/>
            <person name="Yuan Y.J."/>
        </authorList>
    </citation>
    <scope>NUCLEOTIDE SEQUENCE [LARGE SCALE GENOMIC DNA]</scope>
    <source>
        <strain evidence="4 5">Hbe603</strain>
    </source>
</reference>
<protein>
    <submittedName>
        <fullName evidence="4">Transcriptional regulator</fullName>
    </submittedName>
</protein>
<dbReference type="InterPro" id="IPR011991">
    <property type="entry name" value="ArsR-like_HTH"/>
</dbReference>
<dbReference type="EMBL" id="CP011974">
    <property type="protein sequence ID" value="AKO94640.1"/>
    <property type="molecule type" value="Genomic_DNA"/>
</dbReference>
<dbReference type="InterPro" id="IPR036390">
    <property type="entry name" value="WH_DNA-bd_sf"/>
</dbReference>
<evidence type="ECO:0000256" key="1">
    <source>
        <dbReference type="ARBA" id="ARBA00023015"/>
    </source>
</evidence>
<keyword evidence="2" id="KW-0238">DNA-binding</keyword>
<evidence type="ECO:0000313" key="4">
    <source>
        <dbReference type="EMBL" id="AKO94640.1"/>
    </source>
</evidence>
<evidence type="ECO:0000256" key="2">
    <source>
        <dbReference type="ARBA" id="ARBA00023125"/>
    </source>
</evidence>
<dbReference type="PATRIC" id="fig|135735.6.peg.4761"/>
<dbReference type="KEGG" id="beo:BEH_22625"/>
<dbReference type="PRINTS" id="PR00778">
    <property type="entry name" value="HTHARSR"/>
</dbReference>
<dbReference type="Pfam" id="PF01022">
    <property type="entry name" value="HTH_5"/>
    <property type="match status" value="1"/>
</dbReference>
<keyword evidence="3" id="KW-0804">Transcription</keyword>
<sequence length="114" mass="13248">MMNQEPSIEGAAAVLKILGDKTRLSIMKVLEGGERCVCELVELYDISQPAISQHLKRMRDIGLVKEKRRGQWMFYSLNSESADYEWISTILKHLPHEEERLDKLRNKELNICCE</sequence>
<dbReference type="AlphaFoldDB" id="A0A0H4KM25"/>
<dbReference type="SMART" id="SM00418">
    <property type="entry name" value="HTH_ARSR"/>
    <property type="match status" value="1"/>
</dbReference>
<dbReference type="RefSeq" id="WP_040060214.1">
    <property type="nucleotide sequence ID" value="NZ_CP011974.1"/>
</dbReference>
<dbReference type="OrthoDB" id="9798835at2"/>
<reference evidence="5" key="2">
    <citation type="submission" date="2015-06" db="EMBL/GenBank/DDBJ databases">
        <title>Genome Sequence of Bacillus endophyticus and Analysis of its Companion Mechanism in the Ketogulonigenium vulgare-Bacillus strain Consortium.</title>
        <authorList>
            <person name="Jia N."/>
            <person name="Du J."/>
            <person name="Ding M.-Z."/>
            <person name="Gao F."/>
            <person name="Yuan Y.-J."/>
        </authorList>
    </citation>
    <scope>NUCLEOTIDE SEQUENCE [LARGE SCALE GENOMIC DNA]</scope>
    <source>
        <strain evidence="5">Hbe603</strain>
    </source>
</reference>
<dbReference type="SUPFAM" id="SSF46785">
    <property type="entry name" value="Winged helix' DNA-binding domain"/>
    <property type="match status" value="1"/>
</dbReference>
<proteinExistence type="predicted"/>
<dbReference type="NCBIfam" id="NF033788">
    <property type="entry name" value="HTH_metalloreg"/>
    <property type="match status" value="1"/>
</dbReference>
<dbReference type="Proteomes" id="UP000036202">
    <property type="component" value="Chromosome"/>
</dbReference>
<dbReference type="Gene3D" id="1.10.10.10">
    <property type="entry name" value="Winged helix-like DNA-binding domain superfamily/Winged helix DNA-binding domain"/>
    <property type="match status" value="1"/>
</dbReference>
<organism evidence="4 5">
    <name type="scientific">Priestia filamentosa</name>
    <dbReference type="NCBI Taxonomy" id="1402861"/>
    <lineage>
        <taxon>Bacteria</taxon>
        <taxon>Bacillati</taxon>
        <taxon>Bacillota</taxon>
        <taxon>Bacilli</taxon>
        <taxon>Bacillales</taxon>
        <taxon>Bacillaceae</taxon>
        <taxon>Priestia</taxon>
    </lineage>
</organism>
<evidence type="ECO:0000313" key="5">
    <source>
        <dbReference type="Proteomes" id="UP000036202"/>
    </source>
</evidence>